<keyword evidence="2" id="KW-1185">Reference proteome</keyword>
<proteinExistence type="predicted"/>
<gene>
    <name evidence="1" type="ORF">ACELLULO517_24075</name>
</gene>
<accession>A0A963Z663</accession>
<reference evidence="1 2" key="1">
    <citation type="journal article" date="2021" name="Microorganisms">
        <title>Acidisoma silvae sp. nov. and Acidisomacellulosilytica sp. nov., Two Acidophilic Bacteria Isolated from Decaying Wood, Hydrolyzing Cellulose and Producing Poly-3-hydroxybutyrate.</title>
        <authorList>
            <person name="Mieszkin S."/>
            <person name="Pouder E."/>
            <person name="Uroz S."/>
            <person name="Simon-Colin C."/>
            <person name="Alain K."/>
        </authorList>
    </citation>
    <scope>NUCLEOTIDE SEQUENCE [LARGE SCALE GENOMIC DNA]</scope>
    <source>
        <strain evidence="1 2">HW T5.17</strain>
    </source>
</reference>
<sequence length="201" mass="21658">MATLPAYAELLQASRASIMCSSASALAKLALPHGGSRDAGDAVPAAINQIARDGDCNEFPKGHLVILEKARKHTSLVRTDSLTGDGVMVEKLVANIDFQPYDAPHDAFSDTVRQKCPQLLDGLTAEDPPKNQFLNSLAPSLRASINKVVVADAGDSYTLIQNTLESEFYRRQLDARWAAFLCANPKIAIEPNDVNTGPVRN</sequence>
<dbReference type="Proteomes" id="UP000721844">
    <property type="component" value="Unassembled WGS sequence"/>
</dbReference>
<evidence type="ECO:0000313" key="2">
    <source>
        <dbReference type="Proteomes" id="UP000721844"/>
    </source>
</evidence>
<dbReference type="EMBL" id="JAESVA010000012">
    <property type="protein sequence ID" value="MCB8883348.1"/>
    <property type="molecule type" value="Genomic_DNA"/>
</dbReference>
<organism evidence="1 2">
    <name type="scientific">Acidisoma cellulosilyticum</name>
    <dbReference type="NCBI Taxonomy" id="2802395"/>
    <lineage>
        <taxon>Bacteria</taxon>
        <taxon>Pseudomonadati</taxon>
        <taxon>Pseudomonadota</taxon>
        <taxon>Alphaproteobacteria</taxon>
        <taxon>Acetobacterales</taxon>
        <taxon>Acidocellaceae</taxon>
        <taxon>Acidisoma</taxon>
    </lineage>
</organism>
<evidence type="ECO:0000313" key="1">
    <source>
        <dbReference type="EMBL" id="MCB8883348.1"/>
    </source>
</evidence>
<dbReference type="AlphaFoldDB" id="A0A963Z663"/>
<comment type="caution">
    <text evidence="1">The sequence shown here is derived from an EMBL/GenBank/DDBJ whole genome shotgun (WGS) entry which is preliminary data.</text>
</comment>
<protein>
    <submittedName>
        <fullName evidence="1">Uncharacterized protein</fullName>
    </submittedName>
</protein>
<name>A0A963Z663_9PROT</name>
<dbReference type="RefSeq" id="WP_227309999.1">
    <property type="nucleotide sequence ID" value="NZ_JAESVA010000012.1"/>
</dbReference>